<reference evidence="1" key="1">
    <citation type="submission" date="2020-07" db="EMBL/GenBank/DDBJ databases">
        <authorList>
            <person name="Pettersson B.M.F."/>
            <person name="Behra P.R.K."/>
            <person name="Ramesh M."/>
            <person name="Das S."/>
            <person name="Dasgupta S."/>
            <person name="Kirsebom L.A."/>
        </authorList>
    </citation>
    <scope>NUCLEOTIDE SEQUENCE</scope>
    <source>
        <strain evidence="1">DSM 44838</strain>
    </source>
</reference>
<name>A0A9X2YQL1_9MYCO</name>
<dbReference type="InterPro" id="IPR009003">
    <property type="entry name" value="Peptidase_S1_PA"/>
</dbReference>
<dbReference type="AlphaFoldDB" id="A0A9X2YQL1"/>
<comment type="caution">
    <text evidence="1">The sequence shown here is derived from an EMBL/GenBank/DDBJ whole genome shotgun (WGS) entry which is preliminary data.</text>
</comment>
<accession>A0A9X2YQL1</accession>
<gene>
    <name evidence="1" type="ORF">H7K45_24945</name>
</gene>
<sequence>MKSKDYFGDQIEKHFYDVLSQGHLTEFVSHFNYIKVTAVPRPVAQIGPIDAAHCGGSVGPGTFGASISCNGTAGVLSAGHISALIGNSPVHAYTSNGAYVGMVSQRMCYEYDQYGQRVTPTMEVPDVCVVDTSDTFSSTGLSAGIAQIRDVVTSYGAVTSGLSSQLETIGAPFAGPDPSFGVWGETMMTMHAISTGGDSGAVVCNADGHVVGQVVGGYPGVYSLIQDIDYLLQATGAVLR</sequence>
<organism evidence="1 2">
    <name type="scientific">Mycobacterium yunnanensis</name>
    <dbReference type="NCBI Taxonomy" id="368477"/>
    <lineage>
        <taxon>Bacteria</taxon>
        <taxon>Bacillati</taxon>
        <taxon>Actinomycetota</taxon>
        <taxon>Actinomycetes</taxon>
        <taxon>Mycobacteriales</taxon>
        <taxon>Mycobacteriaceae</taxon>
        <taxon>Mycobacterium</taxon>
    </lineage>
</organism>
<dbReference type="Proteomes" id="UP001141629">
    <property type="component" value="Unassembled WGS sequence"/>
</dbReference>
<evidence type="ECO:0000313" key="1">
    <source>
        <dbReference type="EMBL" id="MCV7423807.1"/>
    </source>
</evidence>
<dbReference type="RefSeq" id="WP_263998775.1">
    <property type="nucleotide sequence ID" value="NZ_JACKVK010000013.1"/>
</dbReference>
<dbReference type="EMBL" id="JACKVK010000013">
    <property type="protein sequence ID" value="MCV7423807.1"/>
    <property type="molecule type" value="Genomic_DNA"/>
</dbReference>
<protein>
    <recommendedName>
        <fullName evidence="3">Trypsin</fullName>
    </recommendedName>
</protein>
<evidence type="ECO:0000313" key="2">
    <source>
        <dbReference type="Proteomes" id="UP001141629"/>
    </source>
</evidence>
<evidence type="ECO:0008006" key="3">
    <source>
        <dbReference type="Google" id="ProtNLM"/>
    </source>
</evidence>
<reference evidence="1" key="2">
    <citation type="journal article" date="2022" name="BMC Genomics">
        <title>Comparative genome analysis of mycobacteria focusing on tRNA and non-coding RNA.</title>
        <authorList>
            <person name="Behra P.R.K."/>
            <person name="Pettersson B.M.F."/>
            <person name="Ramesh M."/>
            <person name="Das S."/>
            <person name="Dasgupta S."/>
            <person name="Kirsebom L.A."/>
        </authorList>
    </citation>
    <scope>NUCLEOTIDE SEQUENCE</scope>
    <source>
        <strain evidence="1">DSM 44838</strain>
    </source>
</reference>
<proteinExistence type="predicted"/>
<dbReference type="SUPFAM" id="SSF50494">
    <property type="entry name" value="Trypsin-like serine proteases"/>
    <property type="match status" value="1"/>
</dbReference>
<keyword evidence="2" id="KW-1185">Reference proteome</keyword>